<comment type="caution">
    <text evidence="1">The sequence shown here is derived from an EMBL/GenBank/DDBJ whole genome shotgun (WGS) entry which is preliminary data.</text>
</comment>
<protein>
    <submittedName>
        <fullName evidence="1">Uncharacterized protein</fullName>
    </submittedName>
</protein>
<reference evidence="1 2" key="1">
    <citation type="submission" date="2024-01" db="EMBL/GenBank/DDBJ databases">
        <title>Genome assemblies of Stephania.</title>
        <authorList>
            <person name="Yang L."/>
        </authorList>
    </citation>
    <scope>NUCLEOTIDE SEQUENCE [LARGE SCALE GENOMIC DNA]</scope>
    <source>
        <strain evidence="1">JXDWG</strain>
        <tissue evidence="1">Leaf</tissue>
    </source>
</reference>
<keyword evidence="2" id="KW-1185">Reference proteome</keyword>
<proteinExistence type="predicted"/>
<name>A0AAP0ECQ8_9MAGN</name>
<gene>
    <name evidence="1" type="ORF">Scep_028065</name>
</gene>
<dbReference type="Proteomes" id="UP001419268">
    <property type="component" value="Unassembled WGS sequence"/>
</dbReference>
<dbReference type="EMBL" id="JBBNAG010000012">
    <property type="protein sequence ID" value="KAK9088983.1"/>
    <property type="molecule type" value="Genomic_DNA"/>
</dbReference>
<evidence type="ECO:0000313" key="2">
    <source>
        <dbReference type="Proteomes" id="UP001419268"/>
    </source>
</evidence>
<dbReference type="AlphaFoldDB" id="A0AAP0ECQ8"/>
<accession>A0AAP0ECQ8</accession>
<organism evidence="1 2">
    <name type="scientific">Stephania cephalantha</name>
    <dbReference type="NCBI Taxonomy" id="152367"/>
    <lineage>
        <taxon>Eukaryota</taxon>
        <taxon>Viridiplantae</taxon>
        <taxon>Streptophyta</taxon>
        <taxon>Embryophyta</taxon>
        <taxon>Tracheophyta</taxon>
        <taxon>Spermatophyta</taxon>
        <taxon>Magnoliopsida</taxon>
        <taxon>Ranunculales</taxon>
        <taxon>Menispermaceae</taxon>
        <taxon>Menispermoideae</taxon>
        <taxon>Cissampelideae</taxon>
        <taxon>Stephania</taxon>
    </lineage>
</organism>
<evidence type="ECO:0000313" key="1">
    <source>
        <dbReference type="EMBL" id="KAK9088983.1"/>
    </source>
</evidence>
<sequence>MELASGITTGITTSIDNWEILRSSSLQALYTDYKEYLSHVMDSRMWGWESSQSSLLNLHFMARVFAWMAWLGKINTADVLQRRCPNHTMLPSRCYLCPLDCETIIVVLSFLLQDIARAEGVLGLPRTTPQSLKG</sequence>